<reference evidence="1 2" key="1">
    <citation type="journal article" date="2007" name="Science">
        <title>The Chlamydomonas genome reveals the evolution of key animal and plant functions.</title>
        <authorList>
            <person name="Merchant S.S."/>
            <person name="Prochnik S.E."/>
            <person name="Vallon O."/>
            <person name="Harris E.H."/>
            <person name="Karpowicz S.J."/>
            <person name="Witman G.B."/>
            <person name="Terry A."/>
            <person name="Salamov A."/>
            <person name="Fritz-Laylin L.K."/>
            <person name="Marechal-Drouard L."/>
            <person name="Marshall W.F."/>
            <person name="Qu L.H."/>
            <person name="Nelson D.R."/>
            <person name="Sanderfoot A.A."/>
            <person name="Spalding M.H."/>
            <person name="Kapitonov V.V."/>
            <person name="Ren Q."/>
            <person name="Ferris P."/>
            <person name="Lindquist E."/>
            <person name="Shapiro H."/>
            <person name="Lucas S.M."/>
            <person name="Grimwood J."/>
            <person name="Schmutz J."/>
            <person name="Cardol P."/>
            <person name="Cerutti H."/>
            <person name="Chanfreau G."/>
            <person name="Chen C.L."/>
            <person name="Cognat V."/>
            <person name="Croft M.T."/>
            <person name="Dent R."/>
            <person name="Dutcher S."/>
            <person name="Fernandez E."/>
            <person name="Fukuzawa H."/>
            <person name="Gonzalez-Ballester D."/>
            <person name="Gonzalez-Halphen D."/>
            <person name="Hallmann A."/>
            <person name="Hanikenne M."/>
            <person name="Hippler M."/>
            <person name="Inwood W."/>
            <person name="Jabbari K."/>
            <person name="Kalanon M."/>
            <person name="Kuras R."/>
            <person name="Lefebvre P.A."/>
            <person name="Lemaire S.D."/>
            <person name="Lobanov A.V."/>
            <person name="Lohr M."/>
            <person name="Manuell A."/>
            <person name="Meier I."/>
            <person name="Mets L."/>
            <person name="Mittag M."/>
            <person name="Mittelmeier T."/>
            <person name="Moroney J.V."/>
            <person name="Moseley J."/>
            <person name="Napoli C."/>
            <person name="Nedelcu A.M."/>
            <person name="Niyogi K."/>
            <person name="Novoselov S.V."/>
            <person name="Paulsen I.T."/>
            <person name="Pazour G."/>
            <person name="Purton S."/>
            <person name="Ral J.P."/>
            <person name="Riano-Pachon D.M."/>
            <person name="Riekhof W."/>
            <person name="Rymarquis L."/>
            <person name="Schroda M."/>
            <person name="Stern D."/>
            <person name="Umen J."/>
            <person name="Willows R."/>
            <person name="Wilson N."/>
            <person name="Zimmer S.L."/>
            <person name="Allmer J."/>
            <person name="Balk J."/>
            <person name="Bisova K."/>
            <person name="Chen C.J."/>
            <person name="Elias M."/>
            <person name="Gendler K."/>
            <person name="Hauser C."/>
            <person name="Lamb M.R."/>
            <person name="Ledford H."/>
            <person name="Long J.C."/>
            <person name="Minagawa J."/>
            <person name="Page M.D."/>
            <person name="Pan J."/>
            <person name="Pootakham W."/>
            <person name="Roje S."/>
            <person name="Rose A."/>
            <person name="Stahlberg E."/>
            <person name="Terauchi A.M."/>
            <person name="Yang P."/>
            <person name="Ball S."/>
            <person name="Bowler C."/>
            <person name="Dieckmann C.L."/>
            <person name="Gladyshev V.N."/>
            <person name="Green P."/>
            <person name="Jorgensen R."/>
            <person name="Mayfield S."/>
            <person name="Mueller-Roeber B."/>
            <person name="Rajamani S."/>
            <person name="Sayre R.T."/>
            <person name="Brokstein P."/>
            <person name="Dubchak I."/>
            <person name="Goodstein D."/>
            <person name="Hornick L."/>
            <person name="Huang Y.W."/>
            <person name="Jhaveri J."/>
            <person name="Luo Y."/>
            <person name="Martinez D."/>
            <person name="Ngau W.C."/>
            <person name="Otillar B."/>
            <person name="Poliakov A."/>
            <person name="Porter A."/>
            <person name="Szajkowski L."/>
            <person name="Werner G."/>
            <person name="Zhou K."/>
            <person name="Grigoriev I.V."/>
            <person name="Rokhsar D.S."/>
            <person name="Grossman A.R."/>
        </authorList>
    </citation>
    <scope>NUCLEOTIDE SEQUENCE [LARGE SCALE GENOMIC DNA]</scope>
    <source>
        <strain evidence="2">CC-503</strain>
    </source>
</reference>
<dbReference type="OrthoDB" id="556752at2759"/>
<dbReference type="KEGG" id="cre:CHLRE_14g612226v5"/>
<accession>A0A2K3CXB2</accession>
<evidence type="ECO:0000313" key="2">
    <source>
        <dbReference type="Proteomes" id="UP000006906"/>
    </source>
</evidence>
<dbReference type="InParanoid" id="A0A2K3CXB2"/>
<name>A0A2K3CXB2_CHLRE</name>
<keyword evidence="2" id="KW-1185">Reference proteome</keyword>
<dbReference type="RefSeq" id="XP_042916683.1">
    <property type="nucleotide sequence ID" value="XM_043070010.1"/>
</dbReference>
<dbReference type="AlphaFoldDB" id="A0A2K3CXB2"/>
<dbReference type="Proteomes" id="UP000006906">
    <property type="component" value="Chromosome 14"/>
</dbReference>
<dbReference type="GeneID" id="66056171"/>
<proteinExistence type="predicted"/>
<gene>
    <name evidence="1" type="ORF">CHLRE_14g612226v5</name>
</gene>
<organism evidence="1 2">
    <name type="scientific">Chlamydomonas reinhardtii</name>
    <name type="common">Chlamydomonas smithii</name>
    <dbReference type="NCBI Taxonomy" id="3055"/>
    <lineage>
        <taxon>Eukaryota</taxon>
        <taxon>Viridiplantae</taxon>
        <taxon>Chlorophyta</taxon>
        <taxon>core chlorophytes</taxon>
        <taxon>Chlorophyceae</taxon>
        <taxon>CS clade</taxon>
        <taxon>Chlamydomonadales</taxon>
        <taxon>Chlamydomonadaceae</taxon>
        <taxon>Chlamydomonas</taxon>
    </lineage>
</organism>
<protein>
    <submittedName>
        <fullName evidence="1">Uncharacterized protein</fullName>
    </submittedName>
</protein>
<dbReference type="Gramene" id="PNW72931">
    <property type="protein sequence ID" value="PNW72931"/>
    <property type="gene ID" value="CHLRE_14g612226v5"/>
</dbReference>
<dbReference type="EMBL" id="CM008975">
    <property type="protein sequence ID" value="PNW72931.1"/>
    <property type="molecule type" value="Genomic_DNA"/>
</dbReference>
<evidence type="ECO:0000313" key="1">
    <source>
        <dbReference type="EMBL" id="PNW72931.1"/>
    </source>
</evidence>
<sequence>MQDGDRRHWFWDCTVALSLRENMGMAMGFVPEDALSAFSREELWSVRPPAGLAPPVWDVVCLAAMSALDFGRQRIVMAGLAARAKLPSARVLSIGLAVVADFWGRLQTFVTLGIRPKGWDTVPSAHPFISRAVGDDMVLRLPYDADSPPPSP</sequence>